<sequence>MDKINVCATPFTDRAYRLTFSPESGRPGRSLHHLLREHLLDPMPDEAPAEISNGDRMVVSNDAGGFTSASKFFEEMDLSTFDDRLMPEEEEFGKSHRTKRVRDLVARARRLSRTGTLNYLPNSLRDARLIDLDSYSDEIGVEDRRTSI</sequence>
<name>A0A0H5QIZ6_9EUKA</name>
<proteinExistence type="predicted"/>
<protein>
    <submittedName>
        <fullName evidence="1">Uncharacterized protein</fullName>
    </submittedName>
</protein>
<reference evidence="1" key="1">
    <citation type="submission" date="2015-04" db="EMBL/GenBank/DDBJ databases">
        <title>The genome sequence of the plant pathogenic Rhizarian Plasmodiophora brassicae reveals insights in its biotrophic life cycle and the origin of chitin synthesis.</title>
        <authorList>
            <person name="Schwelm A."/>
            <person name="Fogelqvist J."/>
            <person name="Knaust A."/>
            <person name="Julke S."/>
            <person name="Lilja T."/>
            <person name="Dhandapani V."/>
            <person name="Bonilla-Rosso G."/>
            <person name="Karlsson M."/>
            <person name="Shevchenko A."/>
            <person name="Choi S.R."/>
            <person name="Kim H.G."/>
            <person name="Park J.Y."/>
            <person name="Lim Y.P."/>
            <person name="Ludwig-Muller J."/>
            <person name="Dixelius C."/>
        </authorList>
    </citation>
    <scope>NUCLEOTIDE SEQUENCE</scope>
    <source>
        <tissue evidence="1">Potato root galls</tissue>
    </source>
</reference>
<organism evidence="1">
    <name type="scientific">Spongospora subterranea</name>
    <dbReference type="NCBI Taxonomy" id="70186"/>
    <lineage>
        <taxon>Eukaryota</taxon>
        <taxon>Sar</taxon>
        <taxon>Rhizaria</taxon>
        <taxon>Endomyxa</taxon>
        <taxon>Phytomyxea</taxon>
        <taxon>Plasmodiophorida</taxon>
        <taxon>Plasmodiophoridae</taxon>
        <taxon>Spongospora</taxon>
    </lineage>
</organism>
<accession>A0A0H5QIZ6</accession>
<evidence type="ECO:0000313" key="1">
    <source>
        <dbReference type="EMBL" id="CRZ01973.1"/>
    </source>
</evidence>
<dbReference type="EMBL" id="HACM01001531">
    <property type="protein sequence ID" value="CRZ01973.1"/>
    <property type="molecule type" value="Transcribed_RNA"/>
</dbReference>
<dbReference type="AlphaFoldDB" id="A0A0H5QIZ6"/>